<dbReference type="InterPro" id="IPR019557">
    <property type="entry name" value="AminoTfrase-like_pln_mobile"/>
</dbReference>
<reference evidence="7" key="1">
    <citation type="journal article" date="2007" name="PLoS ONE">
        <title>The first genome sequence of an elite grapevine cultivar (Pinot noir Vitis vinifera L.): coping with a highly heterozygous genome.</title>
        <authorList>
            <person name="Velasco R."/>
            <person name="Zharkikh A."/>
            <person name="Troggio M."/>
            <person name="Cartwright D.A."/>
            <person name="Cestaro A."/>
            <person name="Pruss D."/>
            <person name="Pindo M."/>
            <person name="FitzGerald L.M."/>
            <person name="Vezzulli S."/>
            <person name="Reid J."/>
            <person name="Malacarne G."/>
            <person name="Iliev D."/>
            <person name="Coppola G."/>
            <person name="Wardell B."/>
            <person name="Micheletti D."/>
            <person name="Macalma T."/>
            <person name="Facci M."/>
            <person name="Mitchell J.T."/>
            <person name="Perazzolli M."/>
            <person name="Eldredge G."/>
            <person name="Gatto P."/>
            <person name="Oyzerski R."/>
            <person name="Moretto M."/>
            <person name="Gutin N."/>
            <person name="Stefanini M."/>
            <person name="Chen Y."/>
            <person name="Segala C."/>
            <person name="Davenport C."/>
            <person name="Dematte L."/>
            <person name="Mraz A."/>
            <person name="Battilana J."/>
            <person name="Stormo K."/>
            <person name="Costa F."/>
            <person name="Tao Q."/>
            <person name="Si-Ammour A."/>
            <person name="Harkins T."/>
            <person name="Lackey A."/>
            <person name="Perbost C."/>
            <person name="Taillon B."/>
            <person name="Stella A."/>
            <person name="Solovyev V."/>
            <person name="Fawcett J.A."/>
            <person name="Sterck L."/>
            <person name="Vandepoele K."/>
            <person name="Grando S.M."/>
            <person name="Toppo S."/>
            <person name="Moser C."/>
            <person name="Lanchbury J."/>
            <person name="Bogden R."/>
            <person name="Skolnick M."/>
            <person name="Sgaramella V."/>
            <person name="Bhatnagar S.K."/>
            <person name="Fontana P."/>
            <person name="Gutin A."/>
            <person name="Van de Peer Y."/>
            <person name="Salamini F."/>
            <person name="Viola R."/>
        </authorList>
    </citation>
    <scope>NUCLEOTIDE SEQUENCE</scope>
</reference>
<accession>A5AZS7</accession>
<evidence type="ECO:0000313" key="7">
    <source>
        <dbReference type="EMBL" id="CAN76242.1"/>
    </source>
</evidence>
<keyword evidence="1" id="KW-0479">Metal-binding</keyword>
<sequence>MSDVHLGWSKPYAYHRVCMRHFASNFITRFKDKILKNLKCRATLITKIEKFNKHMNTIGRINAVAQQWLEEIPFEKWALSHEEGRRYDIMTANMSEVFNSVLKGARSLPITALVQLTFFRLNSYFVVRREQGANRLASNEEYTPYVDAKVKANVVKAGSHEIVLYDHIRGQFHVKTNKGTKSSSTRGRTYRINLQEYACTCGKTLIYGFPCSHILAACYFRSVDFRPLVQHYYSTQSYYNSWASLFHPIFNVYEWPPYDGPIIVPSESMKRASSGRPKSSRLHNEMNVREGKTSITCGLCKQSGHNRRSCQNSNKIVLDYVMYAYKKGTHIHMCYLPLLKDLTQTSMYSWGSTVLAHLYRELCRASLDGATDIAGCVTLLQIIGMVEIASRSAGPTSAALGDIHQIAIDILHVIGEEHRIHSIRQSPTSSYPSMSPPVSTTTVRMQPIRGRGRGSRRDDGRAGQQPRRSMHPPETMLVPSTSSTPFAPEAFTLPPSPLPSPSPRPSPLRHVVSDTILPSPVFPTTEATIPDVTIPETTPLSTSLPSPLPSLEETTTPHVTSPSSLISPLLEPTILDVIAPATITADVILLSPISHLLNATISYIIVPEIAPPSTTLLSPTRLPIETTMHHTLTHVTQLDVCPPRKRRGPHRRRVLPPSAPSQPIHIETWQIAQIDSTEMSLYHRRPQRKRKTPSCGTH</sequence>
<dbReference type="InterPro" id="IPR006564">
    <property type="entry name" value="Znf_PMZ"/>
</dbReference>
<protein>
    <recommendedName>
        <fullName evidence="6">SWIM-type domain-containing protein</fullName>
    </recommendedName>
</protein>
<dbReference type="EMBL" id="AM441670">
    <property type="protein sequence ID" value="CAN76242.1"/>
    <property type="molecule type" value="Genomic_DNA"/>
</dbReference>
<dbReference type="PANTHER" id="PTHR31973">
    <property type="entry name" value="POLYPROTEIN, PUTATIVE-RELATED"/>
    <property type="match status" value="1"/>
</dbReference>
<proteinExistence type="predicted"/>
<evidence type="ECO:0000256" key="1">
    <source>
        <dbReference type="ARBA" id="ARBA00022723"/>
    </source>
</evidence>
<keyword evidence="3" id="KW-0862">Zinc</keyword>
<organism evidence="7">
    <name type="scientific">Vitis vinifera</name>
    <name type="common">Grape</name>
    <dbReference type="NCBI Taxonomy" id="29760"/>
    <lineage>
        <taxon>Eukaryota</taxon>
        <taxon>Viridiplantae</taxon>
        <taxon>Streptophyta</taxon>
        <taxon>Embryophyta</taxon>
        <taxon>Tracheophyta</taxon>
        <taxon>Spermatophyta</taxon>
        <taxon>Magnoliopsida</taxon>
        <taxon>eudicotyledons</taxon>
        <taxon>Gunneridae</taxon>
        <taxon>Pentapetalae</taxon>
        <taxon>rosids</taxon>
        <taxon>Vitales</taxon>
        <taxon>Vitaceae</taxon>
        <taxon>Viteae</taxon>
        <taxon>Vitis</taxon>
    </lineage>
</organism>
<feature type="compositionally biased region" description="Low complexity" evidence="5">
    <location>
        <begin position="426"/>
        <end position="442"/>
    </location>
</feature>
<evidence type="ECO:0000256" key="2">
    <source>
        <dbReference type="ARBA" id="ARBA00022771"/>
    </source>
</evidence>
<evidence type="ECO:0000259" key="6">
    <source>
        <dbReference type="PROSITE" id="PS50966"/>
    </source>
</evidence>
<dbReference type="AlphaFoldDB" id="A5AZS7"/>
<feature type="domain" description="SWIM-type" evidence="6">
    <location>
        <begin position="190"/>
        <end position="222"/>
    </location>
</feature>
<dbReference type="GO" id="GO:0008270">
    <property type="term" value="F:zinc ion binding"/>
    <property type="evidence" value="ECO:0007669"/>
    <property type="project" value="UniProtKB-KW"/>
</dbReference>
<feature type="compositionally biased region" description="Pro residues" evidence="5">
    <location>
        <begin position="494"/>
        <end position="506"/>
    </location>
</feature>
<dbReference type="SMART" id="SM00575">
    <property type="entry name" value="ZnF_PMZ"/>
    <property type="match status" value="1"/>
</dbReference>
<evidence type="ECO:0000256" key="4">
    <source>
        <dbReference type="PROSITE-ProRule" id="PRU00325"/>
    </source>
</evidence>
<gene>
    <name evidence="7" type="ORF">VITISV_031041</name>
</gene>
<dbReference type="Pfam" id="PF04434">
    <property type="entry name" value="SWIM"/>
    <property type="match status" value="1"/>
</dbReference>
<evidence type="ECO:0000256" key="5">
    <source>
        <dbReference type="SAM" id="MobiDB-lite"/>
    </source>
</evidence>
<feature type="compositionally biased region" description="Low complexity" evidence="5">
    <location>
        <begin position="535"/>
        <end position="564"/>
    </location>
</feature>
<name>A5AZS7_VITVI</name>
<keyword evidence="2 4" id="KW-0863">Zinc-finger</keyword>
<dbReference type="InterPro" id="IPR007527">
    <property type="entry name" value="Znf_SWIM"/>
</dbReference>
<feature type="region of interest" description="Disordered" evidence="5">
    <location>
        <begin position="422"/>
        <end position="564"/>
    </location>
</feature>
<evidence type="ECO:0000256" key="3">
    <source>
        <dbReference type="ARBA" id="ARBA00022833"/>
    </source>
</evidence>
<dbReference type="PROSITE" id="PS50966">
    <property type="entry name" value="ZF_SWIM"/>
    <property type="match status" value="1"/>
</dbReference>
<dbReference type="Pfam" id="PF10536">
    <property type="entry name" value="PMD"/>
    <property type="match status" value="1"/>
</dbReference>
<dbReference type="PANTHER" id="PTHR31973:SF195">
    <property type="entry name" value="MUDR FAMILY TRANSPOSASE"/>
    <property type="match status" value="1"/>
</dbReference>
<dbReference type="ExpressionAtlas" id="A5AZS7">
    <property type="expression patterns" value="baseline and differential"/>
</dbReference>